<dbReference type="SUPFAM" id="SSF53448">
    <property type="entry name" value="Nucleotide-diphospho-sugar transferases"/>
    <property type="match status" value="1"/>
</dbReference>
<proteinExistence type="predicted"/>
<dbReference type="EMBL" id="CAEZWJ010000025">
    <property type="protein sequence ID" value="CAB4656173.1"/>
    <property type="molecule type" value="Genomic_DNA"/>
</dbReference>
<protein>
    <submittedName>
        <fullName evidence="2">Unannotated protein</fullName>
    </submittedName>
</protein>
<dbReference type="CDD" id="cd04179">
    <property type="entry name" value="DPM_DPG-synthase_like"/>
    <property type="match status" value="1"/>
</dbReference>
<name>A0A6J6L607_9ZZZZ</name>
<feature type="domain" description="Glycosyltransferase 2-like" evidence="1">
    <location>
        <begin position="1"/>
        <end position="131"/>
    </location>
</feature>
<dbReference type="Gene3D" id="3.90.550.10">
    <property type="entry name" value="Spore Coat Polysaccharide Biosynthesis Protein SpsA, Chain A"/>
    <property type="match status" value="1"/>
</dbReference>
<dbReference type="InterPro" id="IPR029044">
    <property type="entry name" value="Nucleotide-diphossugar_trans"/>
</dbReference>
<dbReference type="PANTHER" id="PTHR48090">
    <property type="entry name" value="UNDECAPRENYL-PHOSPHATE 4-DEOXY-4-FORMAMIDO-L-ARABINOSE TRANSFERASE-RELATED"/>
    <property type="match status" value="1"/>
</dbReference>
<gene>
    <name evidence="2" type="ORF">UFOPK2214_00920</name>
</gene>
<dbReference type="InterPro" id="IPR001173">
    <property type="entry name" value="Glyco_trans_2-like"/>
</dbReference>
<evidence type="ECO:0000259" key="1">
    <source>
        <dbReference type="Pfam" id="PF00535"/>
    </source>
</evidence>
<dbReference type="Pfam" id="PF00535">
    <property type="entry name" value="Glycos_transf_2"/>
    <property type="match status" value="1"/>
</dbReference>
<reference evidence="2" key="1">
    <citation type="submission" date="2020-05" db="EMBL/GenBank/DDBJ databases">
        <authorList>
            <person name="Chiriac C."/>
            <person name="Salcher M."/>
            <person name="Ghai R."/>
            <person name="Kavagutti S V."/>
        </authorList>
    </citation>
    <scope>NUCLEOTIDE SEQUENCE</scope>
</reference>
<dbReference type="AlphaFoldDB" id="A0A6J6L607"/>
<organism evidence="2">
    <name type="scientific">freshwater metagenome</name>
    <dbReference type="NCBI Taxonomy" id="449393"/>
    <lineage>
        <taxon>unclassified sequences</taxon>
        <taxon>metagenomes</taxon>
        <taxon>ecological metagenomes</taxon>
    </lineage>
</organism>
<accession>A0A6J6L607</accession>
<dbReference type="InterPro" id="IPR050256">
    <property type="entry name" value="Glycosyltransferase_2"/>
</dbReference>
<evidence type="ECO:0000313" key="2">
    <source>
        <dbReference type="EMBL" id="CAB4656173.1"/>
    </source>
</evidence>
<sequence length="254" mass="29041">MPVFNEGDGLSETLRELEKVGILSDSQIHLFIQDDMSNDDSLEIIRSFQSERYLLHLESNSVRLGHGPSVLRGYERAVDCCPDVTVQLDGDGQFRSEDVVRLISTVRNGMNFVLATRTHRSSPGYRRLATRSLRLLCVFLFKTKFADVNSPIRAFNTQFLAKLLPFIPKDSAMTNVYLSVLSSHSTPLVGAIEVVEQTRRGRHQEGSTWRSARSDFFSSYRFIRFALRSMSEVLRFRLKVFPRSRELVTPSEKE</sequence>